<keyword evidence="1" id="KW-0812">Transmembrane</keyword>
<feature type="transmembrane region" description="Helical" evidence="1">
    <location>
        <begin position="193"/>
        <end position="212"/>
    </location>
</feature>
<sequence>MNQYILEELRRAFLSKKMIAAIILSISLVFGGMWEYLLWIPSGGTSILYIFLAGYNEGTANFLIVAFPLIACLPFTASYVEDCKTGLNKYIYIRMKKRTYRVIRLLVNGLSGGIALASGSVVAFIFLLMAKVFTGMPMVKGQIETWEYLQSVGIHTPFGAMGVILIVLFFCGFIVATIGLGISVFVQNMYLSVLLPFILYIFSATVLLSFSAKLSLGNLYNVNYYGVSFTERLLYGGVLCLISVMLFFAGGHKIEEKNM</sequence>
<keyword evidence="1" id="KW-1133">Transmembrane helix</keyword>
<organism evidence="2 3">
    <name type="scientific">Metasolibacillus meyeri</name>
    <dbReference type="NCBI Taxonomy" id="1071052"/>
    <lineage>
        <taxon>Bacteria</taxon>
        <taxon>Bacillati</taxon>
        <taxon>Bacillota</taxon>
        <taxon>Bacilli</taxon>
        <taxon>Bacillales</taxon>
        <taxon>Caryophanaceae</taxon>
        <taxon>Metasolibacillus</taxon>
    </lineage>
</organism>
<protein>
    <recommendedName>
        <fullName evidence="4">ABC transporter permease</fullName>
    </recommendedName>
</protein>
<evidence type="ECO:0000313" key="2">
    <source>
        <dbReference type="EMBL" id="MEC1179636.1"/>
    </source>
</evidence>
<evidence type="ECO:0008006" key="4">
    <source>
        <dbReference type="Google" id="ProtNLM"/>
    </source>
</evidence>
<feature type="transmembrane region" description="Helical" evidence="1">
    <location>
        <begin position="20"/>
        <end position="40"/>
    </location>
</feature>
<keyword evidence="3" id="KW-1185">Reference proteome</keyword>
<proteinExistence type="predicted"/>
<accession>A0AAW9NX01</accession>
<dbReference type="RefSeq" id="WP_326124119.1">
    <property type="nucleotide sequence ID" value="NZ_JARSFG010000019.1"/>
</dbReference>
<dbReference type="AlphaFoldDB" id="A0AAW9NX01"/>
<dbReference type="EMBL" id="JARSFG010000019">
    <property type="protein sequence ID" value="MEC1179636.1"/>
    <property type="molecule type" value="Genomic_DNA"/>
</dbReference>
<keyword evidence="1" id="KW-0472">Membrane</keyword>
<comment type="caution">
    <text evidence="2">The sequence shown here is derived from an EMBL/GenBank/DDBJ whole genome shotgun (WGS) entry which is preliminary data.</text>
</comment>
<feature type="transmembrane region" description="Helical" evidence="1">
    <location>
        <begin position="158"/>
        <end position="186"/>
    </location>
</feature>
<evidence type="ECO:0000256" key="1">
    <source>
        <dbReference type="SAM" id="Phobius"/>
    </source>
</evidence>
<feature type="transmembrane region" description="Helical" evidence="1">
    <location>
        <begin position="232"/>
        <end position="250"/>
    </location>
</feature>
<gene>
    <name evidence="2" type="ORF">P9B03_14140</name>
</gene>
<name>A0AAW9NX01_9BACL</name>
<evidence type="ECO:0000313" key="3">
    <source>
        <dbReference type="Proteomes" id="UP001344888"/>
    </source>
</evidence>
<feature type="transmembrane region" description="Helical" evidence="1">
    <location>
        <begin position="102"/>
        <end position="130"/>
    </location>
</feature>
<feature type="transmembrane region" description="Helical" evidence="1">
    <location>
        <begin position="60"/>
        <end position="81"/>
    </location>
</feature>
<dbReference type="Proteomes" id="UP001344888">
    <property type="component" value="Unassembled WGS sequence"/>
</dbReference>
<reference evidence="2 3" key="1">
    <citation type="submission" date="2023-03" db="EMBL/GenBank/DDBJ databases">
        <title>Bacillus Genome Sequencing.</title>
        <authorList>
            <person name="Dunlap C."/>
        </authorList>
    </citation>
    <scope>NUCLEOTIDE SEQUENCE [LARGE SCALE GENOMIC DNA]</scope>
    <source>
        <strain evidence="2 3">B-59205</strain>
    </source>
</reference>